<protein>
    <submittedName>
        <fullName evidence="1">Uncharacterized protein</fullName>
    </submittedName>
</protein>
<comment type="caution">
    <text evidence="1">The sequence shown here is derived from an EMBL/GenBank/DDBJ whole genome shotgun (WGS) entry which is preliminary data.</text>
</comment>
<dbReference type="AlphaFoldDB" id="A0A427ALW6"/>
<evidence type="ECO:0000313" key="2">
    <source>
        <dbReference type="Proteomes" id="UP000287651"/>
    </source>
</evidence>
<accession>A0A427ALW6</accession>
<evidence type="ECO:0000313" key="1">
    <source>
        <dbReference type="EMBL" id="RRT77200.1"/>
    </source>
</evidence>
<sequence>MIAYLKGCTANRSSSLLMDFCILDKPIQDIMDDKDDRTGSGRQETISIELASAINDGLFFYEQVMSCCSLAFHHFREERGETEPLRKHPELERLLREKYHSLEDFRSDENAAKASEEE</sequence>
<organism evidence="1 2">
    <name type="scientific">Ensete ventricosum</name>
    <name type="common">Abyssinian banana</name>
    <name type="synonym">Musa ensete</name>
    <dbReference type="NCBI Taxonomy" id="4639"/>
    <lineage>
        <taxon>Eukaryota</taxon>
        <taxon>Viridiplantae</taxon>
        <taxon>Streptophyta</taxon>
        <taxon>Embryophyta</taxon>
        <taxon>Tracheophyta</taxon>
        <taxon>Spermatophyta</taxon>
        <taxon>Magnoliopsida</taxon>
        <taxon>Liliopsida</taxon>
        <taxon>Zingiberales</taxon>
        <taxon>Musaceae</taxon>
        <taxon>Ensete</taxon>
    </lineage>
</organism>
<proteinExistence type="predicted"/>
<gene>
    <name evidence="1" type="ORF">B296_00010095</name>
</gene>
<reference evidence="1 2" key="1">
    <citation type="journal article" date="2014" name="Agronomy (Basel)">
        <title>A Draft Genome Sequence for Ensete ventricosum, the Drought-Tolerant Tree Against Hunger.</title>
        <authorList>
            <person name="Harrison J."/>
            <person name="Moore K.A."/>
            <person name="Paszkiewicz K."/>
            <person name="Jones T."/>
            <person name="Grant M."/>
            <person name="Ambacheew D."/>
            <person name="Muzemil S."/>
            <person name="Studholme D.J."/>
        </authorList>
    </citation>
    <scope>NUCLEOTIDE SEQUENCE [LARGE SCALE GENOMIC DNA]</scope>
</reference>
<name>A0A427ALW6_ENSVE</name>
<dbReference type="Proteomes" id="UP000287651">
    <property type="component" value="Unassembled WGS sequence"/>
</dbReference>
<dbReference type="EMBL" id="AMZH03001988">
    <property type="protein sequence ID" value="RRT77200.1"/>
    <property type="molecule type" value="Genomic_DNA"/>
</dbReference>